<dbReference type="AlphaFoldDB" id="A0A6J6SHE2"/>
<reference evidence="1" key="1">
    <citation type="submission" date="2020-05" db="EMBL/GenBank/DDBJ databases">
        <authorList>
            <person name="Chiriac C."/>
            <person name="Salcher M."/>
            <person name="Ghai R."/>
            <person name="Kavagutti S V."/>
        </authorList>
    </citation>
    <scope>NUCLEOTIDE SEQUENCE</scope>
</reference>
<organism evidence="1">
    <name type="scientific">freshwater metagenome</name>
    <dbReference type="NCBI Taxonomy" id="449393"/>
    <lineage>
        <taxon>unclassified sequences</taxon>
        <taxon>metagenomes</taxon>
        <taxon>ecological metagenomes</taxon>
    </lineage>
</organism>
<name>A0A6J6SHE2_9ZZZZ</name>
<evidence type="ECO:0000313" key="1">
    <source>
        <dbReference type="EMBL" id="CAB4734252.1"/>
    </source>
</evidence>
<protein>
    <submittedName>
        <fullName evidence="1">Unannotated protein</fullName>
    </submittedName>
</protein>
<accession>A0A6J6SHE2</accession>
<gene>
    <name evidence="1" type="ORF">UFOPK2786_00386</name>
</gene>
<dbReference type="EMBL" id="CAEZYW010000038">
    <property type="protein sequence ID" value="CAB4734252.1"/>
    <property type="molecule type" value="Genomic_DNA"/>
</dbReference>
<proteinExistence type="predicted"/>
<sequence length="54" mass="6142">MSRTAQMANCERLTIANRVMKGAPIPGLPVKWVRRLRAYVTQKDVQVMEYGPPI</sequence>